<accession>R9RCX4</accession>
<dbReference type="InterPro" id="IPR025503">
    <property type="entry name" value="DUF4391"/>
</dbReference>
<evidence type="ECO:0000313" key="1">
    <source>
        <dbReference type="EMBL" id="AGM23712.1"/>
    </source>
</evidence>
<dbReference type="RefSeq" id="WP_008798245.1">
    <property type="nucleotide sequence ID" value="NC_021281.1"/>
</dbReference>
<gene>
    <name evidence="1" type="ORF">HMPREF0409_00466</name>
</gene>
<reference evidence="1 2" key="1">
    <citation type="submission" date="2012-07" db="EMBL/GenBank/DDBJ databases">
        <title>The Genome Sequence of Fusobacterium sp. 4_8.</title>
        <authorList>
            <consortium name="The Broad Institute Genome Sequencing Platform"/>
            <person name="Earl A."/>
            <person name="Ward D."/>
            <person name="Feldgarden M."/>
            <person name="Gevers D."/>
            <person name="Sibley C.D."/>
            <person name="White A.P."/>
            <person name="Crowley S."/>
            <person name="Surette M."/>
            <person name="Strauss J.C."/>
            <person name="Ambrose C.E."/>
            <person name="Allen-Vercoe E."/>
            <person name="Walker B."/>
            <person name="Young S.K."/>
            <person name="Zeng Q."/>
            <person name="Gargeya S."/>
            <person name="Fitzgerald M."/>
            <person name="Haas B."/>
            <person name="Abouelleil A."/>
            <person name="Alvarado L."/>
            <person name="Arachchi H.M."/>
            <person name="Berlin A.M."/>
            <person name="Chapman S.B."/>
            <person name="Goldberg J."/>
            <person name="Griggs A."/>
            <person name="Gujja S."/>
            <person name="Hansen M."/>
            <person name="Howarth C."/>
            <person name="Imamovic A."/>
            <person name="Larimer J."/>
            <person name="McCowen C."/>
            <person name="Montmayeur A."/>
            <person name="Murphy C."/>
            <person name="Neiman D."/>
            <person name="Pearson M."/>
            <person name="Priest M."/>
            <person name="Roberts A."/>
            <person name="Saif S."/>
            <person name="Shea T."/>
            <person name="Sisk P."/>
            <person name="Sykes S."/>
            <person name="Wortman J."/>
            <person name="Nusbaum C."/>
            <person name="Birren B."/>
        </authorList>
    </citation>
    <scope>NUCLEOTIDE SEQUENCE [LARGE SCALE GENOMIC DNA]</scope>
    <source>
        <strain evidence="1 2">4_8</strain>
    </source>
</reference>
<name>R9RCX4_9FUSO</name>
<evidence type="ECO:0000313" key="2">
    <source>
        <dbReference type="Proteomes" id="UP000014361"/>
    </source>
</evidence>
<dbReference type="Proteomes" id="UP000014361">
    <property type="component" value="Chromosome"/>
</dbReference>
<proteinExistence type="predicted"/>
<dbReference type="Pfam" id="PF14335">
    <property type="entry name" value="DUF4391"/>
    <property type="match status" value="1"/>
</dbReference>
<evidence type="ECO:0008006" key="3">
    <source>
        <dbReference type="Google" id="ProtNLM"/>
    </source>
</evidence>
<sequence length="240" mass="28982">MMNIPEKYILNKKIPIKEFIPMILSSNIRKNIKNNVKKVVLTYQIYGEEIPSLINDIYNCQLIQFYDFELENIKKAKYISEIYQRLIKSLCVLRIYDNNKEIYSFALKRLNQNDKNEIVVSDEFLTEEFETYLPSFSKRELGNIISFEKILNKSNKVNFYFEMYTKVFIQKYQKIYQKSKEILEKPIWYDESKSKMIYELFKNMIYLREKIEKINLASEKVKCNQEIREILKKIEEIGGI</sequence>
<dbReference type="AlphaFoldDB" id="R9RCX4"/>
<dbReference type="HOGENOM" id="CLU_1145960_0_0_0"/>
<protein>
    <recommendedName>
        <fullName evidence="3">DUF4391 domain-containing protein</fullName>
    </recommendedName>
</protein>
<dbReference type="KEGG" id="fus:HMPREF0409_00466"/>
<dbReference type="PATRIC" id="fig|469607.3.peg.1271"/>
<dbReference type="EMBL" id="CP003723">
    <property type="protein sequence ID" value="AGM23712.1"/>
    <property type="molecule type" value="Genomic_DNA"/>
</dbReference>
<organism evidence="1 2">
    <name type="scientific">Fusobacterium animalis 4_8</name>
    <dbReference type="NCBI Taxonomy" id="469607"/>
    <lineage>
        <taxon>Bacteria</taxon>
        <taxon>Fusobacteriati</taxon>
        <taxon>Fusobacteriota</taxon>
        <taxon>Fusobacteriia</taxon>
        <taxon>Fusobacteriales</taxon>
        <taxon>Fusobacteriaceae</taxon>
        <taxon>Fusobacterium</taxon>
    </lineage>
</organism>